<evidence type="ECO:0000313" key="2">
    <source>
        <dbReference type="Proteomes" id="UP000011922"/>
    </source>
</evidence>
<accession>M5Q1V8</accession>
<dbReference type="EMBL" id="AOSV01000012">
    <property type="protein sequence ID" value="EMG37906.1"/>
    <property type="molecule type" value="Genomic_DNA"/>
</dbReference>
<evidence type="ECO:0000313" key="1">
    <source>
        <dbReference type="EMBL" id="EMG37906.1"/>
    </source>
</evidence>
<dbReference type="PATRIC" id="fig|1262666.3.peg.1322"/>
<gene>
    <name evidence="1" type="ORF">PCS_01301</name>
</gene>
<dbReference type="Proteomes" id="UP000011922">
    <property type="component" value="Unassembled WGS sequence"/>
</dbReference>
<sequence>MIPRNVLRKHIEALEQGRLMAIPELVEDLKRHQSLDFFDWAAWHKEAFRLLAEQKLIGEADRGTTIRLMTFLVRSDQYRPGTLSRAVRKGSFLAVLRRLEHFLS</sequence>
<reference evidence="1 2" key="1">
    <citation type="journal article" date="2013" name="Genome Announc.">
        <title>Draft Genome Sequence for Desulfovibrio africanus Strain PCS.</title>
        <authorList>
            <person name="Brown S.D."/>
            <person name="Utturkar S.M."/>
            <person name="Arkin A.P."/>
            <person name="Deutschbauer A.M."/>
            <person name="Elias D.A."/>
            <person name="Hazen T.C."/>
            <person name="Chakraborty R."/>
        </authorList>
    </citation>
    <scope>NUCLEOTIDE SEQUENCE [LARGE SCALE GENOMIC DNA]</scope>
    <source>
        <strain evidence="1 2">PCS</strain>
    </source>
</reference>
<dbReference type="RefSeq" id="WP_005985288.1">
    <property type="nucleotide sequence ID" value="NZ_AOSV01000012.1"/>
</dbReference>
<dbReference type="AlphaFoldDB" id="M5Q1V8"/>
<name>M5Q1V8_DESAF</name>
<proteinExistence type="predicted"/>
<organism evidence="1 2">
    <name type="scientific">Desulfocurvibacter africanus PCS</name>
    <dbReference type="NCBI Taxonomy" id="1262666"/>
    <lineage>
        <taxon>Bacteria</taxon>
        <taxon>Pseudomonadati</taxon>
        <taxon>Thermodesulfobacteriota</taxon>
        <taxon>Desulfovibrionia</taxon>
        <taxon>Desulfovibrionales</taxon>
        <taxon>Desulfovibrionaceae</taxon>
        <taxon>Desulfocurvibacter</taxon>
    </lineage>
</organism>
<comment type="caution">
    <text evidence="1">The sequence shown here is derived from an EMBL/GenBank/DDBJ whole genome shotgun (WGS) entry which is preliminary data.</text>
</comment>
<dbReference type="Pfam" id="PF20118">
    <property type="entry name" value="DUF6508"/>
    <property type="match status" value="1"/>
</dbReference>
<protein>
    <submittedName>
        <fullName evidence="1">Uncharacterized protein</fullName>
    </submittedName>
</protein>
<dbReference type="InterPro" id="IPR045425">
    <property type="entry name" value="DUF6508"/>
</dbReference>